<evidence type="ECO:0000256" key="2">
    <source>
        <dbReference type="ARBA" id="ARBA00011900"/>
    </source>
</evidence>
<evidence type="ECO:0000256" key="1">
    <source>
        <dbReference type="ARBA" id="ARBA00006594"/>
    </source>
</evidence>
<name>A0A450TSL5_9GAMM</name>
<dbReference type="PRINTS" id="PR00506">
    <property type="entry name" value="D21N6MTFRASE"/>
</dbReference>
<keyword evidence="5" id="KW-0949">S-adenosyl-L-methionine</keyword>
<dbReference type="GO" id="GO:0032259">
    <property type="term" value="P:methylation"/>
    <property type="evidence" value="ECO:0007669"/>
    <property type="project" value="UniProtKB-KW"/>
</dbReference>
<keyword evidence="4 8" id="KW-0808">Transferase</keyword>
<dbReference type="InterPro" id="IPR029063">
    <property type="entry name" value="SAM-dependent_MTases_sf"/>
</dbReference>
<organism evidence="8">
    <name type="scientific">Candidatus Kentrum sp. FW</name>
    <dbReference type="NCBI Taxonomy" id="2126338"/>
    <lineage>
        <taxon>Bacteria</taxon>
        <taxon>Pseudomonadati</taxon>
        <taxon>Pseudomonadota</taxon>
        <taxon>Gammaproteobacteria</taxon>
        <taxon>Candidatus Kentrum</taxon>
    </lineage>
</organism>
<proteinExistence type="inferred from homology"/>
<dbReference type="Gene3D" id="3.40.50.150">
    <property type="entry name" value="Vaccinia Virus protein VP39"/>
    <property type="match status" value="1"/>
</dbReference>
<reference evidence="8" key="1">
    <citation type="submission" date="2019-02" db="EMBL/GenBank/DDBJ databases">
        <authorList>
            <person name="Gruber-Vodicka R. H."/>
            <person name="Seah K. B. B."/>
        </authorList>
    </citation>
    <scope>NUCLEOTIDE SEQUENCE</scope>
    <source>
        <strain evidence="8">BECK_BZ131</strain>
    </source>
</reference>
<evidence type="ECO:0000313" key="8">
    <source>
        <dbReference type="EMBL" id="VFJ71477.1"/>
    </source>
</evidence>
<dbReference type="InterPro" id="IPR002295">
    <property type="entry name" value="N4/N6-MTase_EcoPI_Mod-like"/>
</dbReference>
<comment type="similarity">
    <text evidence="1">Belongs to the N(4)/N(6)-methyltransferase family.</text>
</comment>
<feature type="domain" description="DNA methylase N-4/N-6" evidence="7">
    <location>
        <begin position="60"/>
        <end position="379"/>
    </location>
</feature>
<dbReference type="SUPFAM" id="SSF53335">
    <property type="entry name" value="S-adenosyl-L-methionine-dependent methyltransferases"/>
    <property type="match status" value="1"/>
</dbReference>
<keyword evidence="3 8" id="KW-0489">Methyltransferase</keyword>
<dbReference type="GO" id="GO:0009007">
    <property type="term" value="F:site-specific DNA-methyltransferase (adenine-specific) activity"/>
    <property type="evidence" value="ECO:0007669"/>
    <property type="project" value="UniProtKB-EC"/>
</dbReference>
<dbReference type="Pfam" id="PF01555">
    <property type="entry name" value="N6_N4_Mtase"/>
    <property type="match status" value="1"/>
</dbReference>
<dbReference type="InterPro" id="IPR002941">
    <property type="entry name" value="DNA_methylase_N4/N6"/>
</dbReference>
<evidence type="ECO:0000256" key="4">
    <source>
        <dbReference type="ARBA" id="ARBA00022679"/>
    </source>
</evidence>
<evidence type="ECO:0000256" key="5">
    <source>
        <dbReference type="ARBA" id="ARBA00022691"/>
    </source>
</evidence>
<dbReference type="GO" id="GO:0003677">
    <property type="term" value="F:DNA binding"/>
    <property type="evidence" value="ECO:0007669"/>
    <property type="project" value="InterPro"/>
</dbReference>
<evidence type="ECO:0000256" key="3">
    <source>
        <dbReference type="ARBA" id="ARBA00022603"/>
    </source>
</evidence>
<dbReference type="PROSITE" id="PS00092">
    <property type="entry name" value="N6_MTASE"/>
    <property type="match status" value="1"/>
</dbReference>
<gene>
    <name evidence="8" type="ORF">BECKFW1821C_GA0114237_102723</name>
</gene>
<dbReference type="InterPro" id="IPR002052">
    <property type="entry name" value="DNA_methylase_N6_adenine_CS"/>
</dbReference>
<dbReference type="AlphaFoldDB" id="A0A450TSL5"/>
<dbReference type="EC" id="2.1.1.72" evidence="2"/>
<accession>A0A450TSL5</accession>
<sequence length="598" mass="68883">MPELHFKGKEYVYNHHLTVPYRPLVAHPEKSIGDEPGNLIIHGDNLHALKALLPRYAGKVDCIFIDPPYNTGNENWNYNDNVNSPIMREWLDGNPVNREDMLRHDKWCCLMYPRLKLLHELLSEEGSFWMTLDDNEIHRARMMMDEIFGEENFVATVIWRKNYAPKSSARHFSEDHDYILAYAKNAATWTPNLLARTDEQNAAYRDTGDPRGPWRPNNLSARNYYSKGTYPIRCPGGRFIEGPPQGRYWYISEEKFWKMDQDDRIWWGDDGNNIPAPKIFLREVKEGRVPQTFWDWSEVGHTQDAKKELISMLNFRSSDEVFVTPKPVALLSRVLELATSQNSFVLDSFAGSATTAHAVLAQNAKDGGNRRFILVECEDYADSLTAERVRRVIGGYEYQGTQKEELLREKITWSNLSKNTARNKLLDQVRSLENLESMRFDDIKKTIKDGELIVTGETKITERVEGLGGGFTYYTLGDPLDLDKMLTGESLPDYASIGTWLFHTATGEPLDPKGIREEESYLGESAGFHVWLIYRPELDFLKSRDAALTLSFAERISERKDKRHLVFAPARFVPNKMLLPLGVEHAPLPFALYRFEKE</sequence>
<evidence type="ECO:0000259" key="7">
    <source>
        <dbReference type="Pfam" id="PF01555"/>
    </source>
</evidence>
<evidence type="ECO:0000256" key="6">
    <source>
        <dbReference type="ARBA" id="ARBA00047942"/>
    </source>
</evidence>
<dbReference type="GO" id="GO:0008170">
    <property type="term" value="F:N-methyltransferase activity"/>
    <property type="evidence" value="ECO:0007669"/>
    <property type="project" value="InterPro"/>
</dbReference>
<protein>
    <recommendedName>
        <fullName evidence="2">site-specific DNA-methyltransferase (adenine-specific)</fullName>
        <ecNumber evidence="2">2.1.1.72</ecNumber>
    </recommendedName>
</protein>
<comment type="catalytic activity">
    <reaction evidence="6">
        <text>a 2'-deoxyadenosine in DNA + S-adenosyl-L-methionine = an N(6)-methyl-2'-deoxyadenosine in DNA + S-adenosyl-L-homocysteine + H(+)</text>
        <dbReference type="Rhea" id="RHEA:15197"/>
        <dbReference type="Rhea" id="RHEA-COMP:12418"/>
        <dbReference type="Rhea" id="RHEA-COMP:12419"/>
        <dbReference type="ChEBI" id="CHEBI:15378"/>
        <dbReference type="ChEBI" id="CHEBI:57856"/>
        <dbReference type="ChEBI" id="CHEBI:59789"/>
        <dbReference type="ChEBI" id="CHEBI:90615"/>
        <dbReference type="ChEBI" id="CHEBI:90616"/>
        <dbReference type="EC" id="2.1.1.72"/>
    </reaction>
</comment>
<dbReference type="EMBL" id="CAADFE010000027">
    <property type="protein sequence ID" value="VFJ71477.1"/>
    <property type="molecule type" value="Genomic_DNA"/>
</dbReference>